<organism evidence="2 3">
    <name type="scientific">Motilibacter rhizosphaerae</name>
    <dbReference type="NCBI Taxonomy" id="598652"/>
    <lineage>
        <taxon>Bacteria</taxon>
        <taxon>Bacillati</taxon>
        <taxon>Actinomycetota</taxon>
        <taxon>Actinomycetes</taxon>
        <taxon>Motilibacterales</taxon>
        <taxon>Motilibacteraceae</taxon>
        <taxon>Motilibacter</taxon>
    </lineage>
</organism>
<reference evidence="2 3" key="1">
    <citation type="submission" date="2019-02" db="EMBL/GenBank/DDBJ databases">
        <title>Genomic Encyclopedia of Type Strains, Phase IV (KMG-IV): sequencing the most valuable type-strain genomes for metagenomic binning, comparative biology and taxonomic classification.</title>
        <authorList>
            <person name="Goeker M."/>
        </authorList>
    </citation>
    <scope>NUCLEOTIDE SEQUENCE [LARGE SCALE GENOMIC DNA]</scope>
    <source>
        <strain evidence="2 3">DSM 45622</strain>
    </source>
</reference>
<protein>
    <submittedName>
        <fullName evidence="2">Alanine racemase</fullName>
    </submittedName>
</protein>
<dbReference type="EMBL" id="SGXD01000001">
    <property type="protein sequence ID" value="RZS91172.1"/>
    <property type="molecule type" value="Genomic_DNA"/>
</dbReference>
<dbReference type="Gene3D" id="2.40.37.10">
    <property type="entry name" value="Lyase, Ornithine Decarboxylase, Chain A, domain 1"/>
    <property type="match status" value="1"/>
</dbReference>
<dbReference type="SUPFAM" id="SSF51419">
    <property type="entry name" value="PLP-binding barrel"/>
    <property type="match status" value="1"/>
</dbReference>
<evidence type="ECO:0000313" key="2">
    <source>
        <dbReference type="EMBL" id="RZS91172.1"/>
    </source>
</evidence>
<dbReference type="GO" id="GO:0003824">
    <property type="term" value="F:catalytic activity"/>
    <property type="evidence" value="ECO:0007669"/>
    <property type="project" value="InterPro"/>
</dbReference>
<dbReference type="InterPro" id="IPR001608">
    <property type="entry name" value="Ala_racemase_N"/>
</dbReference>
<dbReference type="Pfam" id="PF01168">
    <property type="entry name" value="Ala_racemase_N"/>
    <property type="match status" value="1"/>
</dbReference>
<evidence type="ECO:0000313" key="3">
    <source>
        <dbReference type="Proteomes" id="UP000293638"/>
    </source>
</evidence>
<evidence type="ECO:0000259" key="1">
    <source>
        <dbReference type="Pfam" id="PF01168"/>
    </source>
</evidence>
<keyword evidence="3" id="KW-1185">Reference proteome</keyword>
<dbReference type="Proteomes" id="UP000293638">
    <property type="component" value="Unassembled WGS sequence"/>
</dbReference>
<sequence length="333" mass="35915">MPLTLHVDAAAWRAHLAEVLDANPGLVPVIKGNGYGFGVARLAAEARRLRVPTVAVGVPAEVSLVRQNFDGDIVVLEPWHPALSAPRFDDPRVIRTLAHPEAVAALAGTNHRVLVELRTAMQRHGFLPPLPTGRVRSEGYALHLPLEGDGVAEAERTLRAAGVSEGPVWVSHLLGKRLAELRRRVPGVELRPRVGTALWLGDRSSFRARSTVIDVHELPRGTKVGYRQHRMIKPGYLLVLAGGTAHGIALEAPKPVPSLEARAKVLATGTLGAAGLTLSPFTIDGRQRWFAEPPHMQVSLVLLAQDATPPAIGDEVPVEVRMTTATFDRVELV</sequence>
<feature type="domain" description="Alanine racemase N-terminal" evidence="1">
    <location>
        <begin position="14"/>
        <end position="128"/>
    </location>
</feature>
<gene>
    <name evidence="2" type="ORF">EV189_0406</name>
</gene>
<dbReference type="InterPro" id="IPR009006">
    <property type="entry name" value="Ala_racemase/Decarboxylase_C"/>
</dbReference>
<dbReference type="AlphaFoldDB" id="A0A4Q7NXQ1"/>
<dbReference type="OrthoDB" id="2986620at2"/>
<proteinExistence type="predicted"/>
<name>A0A4Q7NXQ1_9ACTN</name>
<dbReference type="Gene3D" id="3.20.20.10">
    <property type="entry name" value="Alanine racemase"/>
    <property type="match status" value="1"/>
</dbReference>
<accession>A0A4Q7NXQ1</accession>
<comment type="caution">
    <text evidence="2">The sequence shown here is derived from an EMBL/GenBank/DDBJ whole genome shotgun (WGS) entry which is preliminary data.</text>
</comment>
<dbReference type="InterPro" id="IPR029066">
    <property type="entry name" value="PLP-binding_barrel"/>
</dbReference>
<dbReference type="RefSeq" id="WP_130491272.1">
    <property type="nucleotide sequence ID" value="NZ_SGXD01000001.1"/>
</dbReference>